<keyword evidence="2" id="KW-1185">Reference proteome</keyword>
<organism evidence="1 2">
    <name type="scientific">Bauhinia variegata</name>
    <name type="common">Purple orchid tree</name>
    <name type="synonym">Phanera variegata</name>
    <dbReference type="NCBI Taxonomy" id="167791"/>
    <lineage>
        <taxon>Eukaryota</taxon>
        <taxon>Viridiplantae</taxon>
        <taxon>Streptophyta</taxon>
        <taxon>Embryophyta</taxon>
        <taxon>Tracheophyta</taxon>
        <taxon>Spermatophyta</taxon>
        <taxon>Magnoliopsida</taxon>
        <taxon>eudicotyledons</taxon>
        <taxon>Gunneridae</taxon>
        <taxon>Pentapetalae</taxon>
        <taxon>rosids</taxon>
        <taxon>fabids</taxon>
        <taxon>Fabales</taxon>
        <taxon>Fabaceae</taxon>
        <taxon>Cercidoideae</taxon>
        <taxon>Cercideae</taxon>
        <taxon>Bauhiniinae</taxon>
        <taxon>Bauhinia</taxon>
    </lineage>
</organism>
<name>A0ACB9KTQ8_BAUVA</name>
<evidence type="ECO:0000313" key="2">
    <source>
        <dbReference type="Proteomes" id="UP000828941"/>
    </source>
</evidence>
<protein>
    <submittedName>
        <fullName evidence="1">Uncharacterized protein</fullName>
    </submittedName>
</protein>
<evidence type="ECO:0000313" key="1">
    <source>
        <dbReference type="EMBL" id="KAI4300588.1"/>
    </source>
</evidence>
<sequence length="102" mass="11368">MLVESLAIFKPYNALDIKMSWLGCVNGEKGLAHNPMLIIFPCRLSINCFPYSTLSIYILTSGMRVEVFDSTCCKYLVAGPYVNIFPFSCGHEYLWGILGTCG</sequence>
<comment type="caution">
    <text evidence="1">The sequence shown here is derived from an EMBL/GenBank/DDBJ whole genome shotgun (WGS) entry which is preliminary data.</text>
</comment>
<gene>
    <name evidence="1" type="ORF">L6164_033947</name>
</gene>
<reference evidence="1 2" key="1">
    <citation type="journal article" date="2022" name="DNA Res.">
        <title>Chromosomal-level genome assembly of the orchid tree Bauhinia variegata (Leguminosae; Cercidoideae) supports the allotetraploid origin hypothesis of Bauhinia.</title>
        <authorList>
            <person name="Zhong Y."/>
            <person name="Chen Y."/>
            <person name="Zheng D."/>
            <person name="Pang J."/>
            <person name="Liu Y."/>
            <person name="Luo S."/>
            <person name="Meng S."/>
            <person name="Qian L."/>
            <person name="Wei D."/>
            <person name="Dai S."/>
            <person name="Zhou R."/>
        </authorList>
    </citation>
    <scope>NUCLEOTIDE SEQUENCE [LARGE SCALE GENOMIC DNA]</scope>
    <source>
        <strain evidence="1">BV-YZ2020</strain>
    </source>
</reference>
<dbReference type="Proteomes" id="UP000828941">
    <property type="component" value="Chromosome 13"/>
</dbReference>
<dbReference type="EMBL" id="CM039438">
    <property type="protein sequence ID" value="KAI4300588.1"/>
    <property type="molecule type" value="Genomic_DNA"/>
</dbReference>
<accession>A0ACB9KTQ8</accession>
<proteinExistence type="predicted"/>